<comment type="caution">
    <text evidence="2">The sequence shown here is derived from an EMBL/GenBank/DDBJ whole genome shotgun (WGS) entry which is preliminary data.</text>
</comment>
<accession>A0A8I1ILM4</accession>
<dbReference type="Proteomes" id="UP000650605">
    <property type="component" value="Unassembled WGS sequence"/>
</dbReference>
<evidence type="ECO:0008006" key="4">
    <source>
        <dbReference type="Google" id="ProtNLM"/>
    </source>
</evidence>
<name>A0A8I1ILM4_PAEPO</name>
<protein>
    <recommendedName>
        <fullName evidence="4">HNH endonuclease</fullName>
    </recommendedName>
</protein>
<feature type="compositionally biased region" description="Polar residues" evidence="1">
    <location>
        <begin position="23"/>
        <end position="32"/>
    </location>
</feature>
<dbReference type="AlphaFoldDB" id="A0A8I1ILM4"/>
<evidence type="ECO:0000313" key="3">
    <source>
        <dbReference type="Proteomes" id="UP000650605"/>
    </source>
</evidence>
<evidence type="ECO:0000256" key="1">
    <source>
        <dbReference type="SAM" id="MobiDB-lite"/>
    </source>
</evidence>
<evidence type="ECO:0000313" key="2">
    <source>
        <dbReference type="EMBL" id="MBM0632012.1"/>
    </source>
</evidence>
<organism evidence="2 3">
    <name type="scientific">Paenibacillus polymyxa</name>
    <name type="common">Bacillus polymyxa</name>
    <dbReference type="NCBI Taxonomy" id="1406"/>
    <lineage>
        <taxon>Bacteria</taxon>
        <taxon>Bacillati</taxon>
        <taxon>Bacillota</taxon>
        <taxon>Bacilli</taxon>
        <taxon>Bacillales</taxon>
        <taxon>Paenibacillaceae</taxon>
        <taxon>Paenibacillus</taxon>
    </lineage>
</organism>
<reference evidence="2" key="1">
    <citation type="submission" date="2020-12" db="EMBL/GenBank/DDBJ databases">
        <title>Paenibacillus polymyxa LMG 27872: a double-edged sword.</title>
        <authorList>
            <person name="Langendries S."/>
            <person name="Garcia Mendez S."/>
            <person name="Beirinckx S."/>
            <person name="Viaene T."/>
            <person name="Baeyen S."/>
            <person name="Goeminne G."/>
            <person name="Willems A."/>
            <person name="Debode J."/>
            <person name="Goormachtig S."/>
        </authorList>
    </citation>
    <scope>NUCLEOTIDE SEQUENCE</scope>
    <source>
        <strain evidence="2">LMG 27872</strain>
    </source>
</reference>
<dbReference type="EMBL" id="JAEHFQ010000001">
    <property type="protein sequence ID" value="MBM0632012.1"/>
    <property type="molecule type" value="Genomic_DNA"/>
</dbReference>
<sequence length="106" mass="11989">MIQYGFHPAPKPAKSKRVKLTQRQKGDISQQVDKQLKARSHGLCELCDNALATERAHLIGRKHINHKTRVTDLLHLCTACHDWLDETPEGIRARKAMATLVKSAKE</sequence>
<gene>
    <name evidence="2" type="ORF">JDW19_02565</name>
</gene>
<proteinExistence type="predicted"/>
<dbReference type="RefSeq" id="WP_165144752.1">
    <property type="nucleotide sequence ID" value="NZ_JAEHFQ010000001.1"/>
</dbReference>
<feature type="compositionally biased region" description="Basic residues" evidence="1">
    <location>
        <begin position="13"/>
        <end position="22"/>
    </location>
</feature>
<feature type="region of interest" description="Disordered" evidence="1">
    <location>
        <begin position="1"/>
        <end position="32"/>
    </location>
</feature>